<accession>A0A9P7Y9K0</accession>
<evidence type="ECO:0000313" key="2">
    <source>
        <dbReference type="Proteomes" id="UP000824998"/>
    </source>
</evidence>
<sequence>NKHWKVPRKVNPCLGGPEALLRQLKSQFCFRTPDDQKILVIHGISGAGEREVCIKFAEENRQE</sequence>
<gene>
    <name evidence="1" type="ORF">BJ875DRAFT_387486</name>
</gene>
<organism evidence="1 2">
    <name type="scientific">Amylocarpus encephaloides</name>
    <dbReference type="NCBI Taxonomy" id="45428"/>
    <lineage>
        <taxon>Eukaryota</taxon>
        <taxon>Fungi</taxon>
        <taxon>Dikarya</taxon>
        <taxon>Ascomycota</taxon>
        <taxon>Pezizomycotina</taxon>
        <taxon>Leotiomycetes</taxon>
        <taxon>Helotiales</taxon>
        <taxon>Helotiales incertae sedis</taxon>
        <taxon>Amylocarpus</taxon>
    </lineage>
</organism>
<name>A0A9P7Y9K0_9HELO</name>
<evidence type="ECO:0000313" key="1">
    <source>
        <dbReference type="EMBL" id="KAG9229372.1"/>
    </source>
</evidence>
<dbReference type="EMBL" id="MU251776">
    <property type="protein sequence ID" value="KAG9229372.1"/>
    <property type="molecule type" value="Genomic_DNA"/>
</dbReference>
<keyword evidence="2" id="KW-1185">Reference proteome</keyword>
<proteinExistence type="predicted"/>
<dbReference type="Proteomes" id="UP000824998">
    <property type="component" value="Unassembled WGS sequence"/>
</dbReference>
<protein>
    <submittedName>
        <fullName evidence="1">Uncharacterized protein</fullName>
    </submittedName>
</protein>
<comment type="caution">
    <text evidence="1">The sequence shown here is derived from an EMBL/GenBank/DDBJ whole genome shotgun (WGS) entry which is preliminary data.</text>
</comment>
<reference evidence="1" key="1">
    <citation type="journal article" date="2021" name="IMA Fungus">
        <title>Genomic characterization of three marine fungi, including Emericellopsis atlantica sp. nov. with signatures of a generalist lifestyle and marine biomass degradation.</title>
        <authorList>
            <person name="Hagestad O.C."/>
            <person name="Hou L."/>
            <person name="Andersen J.H."/>
            <person name="Hansen E.H."/>
            <person name="Altermark B."/>
            <person name="Li C."/>
            <person name="Kuhnert E."/>
            <person name="Cox R.J."/>
            <person name="Crous P.W."/>
            <person name="Spatafora J.W."/>
            <person name="Lail K."/>
            <person name="Amirebrahimi M."/>
            <person name="Lipzen A."/>
            <person name="Pangilinan J."/>
            <person name="Andreopoulos W."/>
            <person name="Hayes R.D."/>
            <person name="Ng V."/>
            <person name="Grigoriev I.V."/>
            <person name="Jackson S.A."/>
            <person name="Sutton T.D.S."/>
            <person name="Dobson A.D.W."/>
            <person name="Rama T."/>
        </authorList>
    </citation>
    <scope>NUCLEOTIDE SEQUENCE</scope>
    <source>
        <strain evidence="1">TRa018bII</strain>
    </source>
</reference>
<dbReference type="AlphaFoldDB" id="A0A9P7Y9K0"/>
<feature type="non-terminal residue" evidence="1">
    <location>
        <position position="1"/>
    </location>
</feature>
<dbReference type="OrthoDB" id="3439733at2759"/>